<dbReference type="AlphaFoldDB" id="A0A932R0B9"/>
<sequence length="259" mass="28765">MMTKKSILQKILAVLARATIRAYKPVVVGITGSVGKTSTRLATYAVVKKKFRVRTAEKNYNNEIGLALTILGIPHYGRNIFGWISGLAPAAMRLVIRNPRYPEILVLEYGVDRPGDMDYLVSLARPEVAVVTAIGEVPAHVEFFENPEALAREKAKLVAALPSAGFAILNHDDYAAYDMRGSTPARVITFGQEEHAEVRMDNYEFRIGPFERYLWRAALIRGLGCGSRWHCVEDESGGYLRSLACVYARTRTHAALEGH</sequence>
<keyword evidence="3" id="KW-0067">ATP-binding</keyword>
<organism evidence="5 6">
    <name type="scientific">Candidatus Sungiibacteriota bacterium</name>
    <dbReference type="NCBI Taxonomy" id="2750080"/>
    <lineage>
        <taxon>Bacteria</taxon>
        <taxon>Candidatus Sungiibacteriota</taxon>
    </lineage>
</organism>
<keyword evidence="2" id="KW-0547">Nucleotide-binding</keyword>
<name>A0A932R0B9_9BACT</name>
<dbReference type="PANTHER" id="PTHR43024">
    <property type="entry name" value="UDP-N-ACETYLMURAMOYL-TRIPEPTIDE--D-ALANYL-D-ALANINE LIGASE"/>
    <property type="match status" value="1"/>
</dbReference>
<proteinExistence type="predicted"/>
<dbReference type="SUPFAM" id="SSF53623">
    <property type="entry name" value="MurD-like peptide ligases, catalytic domain"/>
    <property type="match status" value="1"/>
</dbReference>
<dbReference type="PANTHER" id="PTHR43024:SF1">
    <property type="entry name" value="UDP-N-ACETYLMURAMOYL-TRIPEPTIDE--D-ALANYL-D-ALANINE LIGASE"/>
    <property type="match status" value="1"/>
</dbReference>
<dbReference type="Gene3D" id="3.40.1190.10">
    <property type="entry name" value="Mur-like, catalytic domain"/>
    <property type="match status" value="1"/>
</dbReference>
<evidence type="ECO:0000256" key="3">
    <source>
        <dbReference type="ARBA" id="ARBA00022840"/>
    </source>
</evidence>
<dbReference type="EMBL" id="JACQCR010000052">
    <property type="protein sequence ID" value="MBI3631128.1"/>
    <property type="molecule type" value="Genomic_DNA"/>
</dbReference>
<protein>
    <recommendedName>
        <fullName evidence="4">Mur ligase central domain-containing protein</fullName>
    </recommendedName>
</protein>
<keyword evidence="1" id="KW-0436">Ligase</keyword>
<evidence type="ECO:0000313" key="5">
    <source>
        <dbReference type="EMBL" id="MBI3631128.1"/>
    </source>
</evidence>
<dbReference type="InterPro" id="IPR036565">
    <property type="entry name" value="Mur-like_cat_sf"/>
</dbReference>
<dbReference type="InterPro" id="IPR051046">
    <property type="entry name" value="MurCDEF_CellWall_CoF430Synth"/>
</dbReference>
<dbReference type="Proteomes" id="UP000753196">
    <property type="component" value="Unassembled WGS sequence"/>
</dbReference>
<dbReference type="InterPro" id="IPR013221">
    <property type="entry name" value="Mur_ligase_cen"/>
</dbReference>
<gene>
    <name evidence="5" type="ORF">HY221_02215</name>
</gene>
<feature type="domain" description="Mur ligase central" evidence="4">
    <location>
        <begin position="102"/>
        <end position="204"/>
    </location>
</feature>
<comment type="caution">
    <text evidence="5">The sequence shown here is derived from an EMBL/GenBank/DDBJ whole genome shotgun (WGS) entry which is preliminary data.</text>
</comment>
<accession>A0A932R0B9</accession>
<dbReference type="Pfam" id="PF08245">
    <property type="entry name" value="Mur_ligase_M"/>
    <property type="match status" value="1"/>
</dbReference>
<dbReference type="GO" id="GO:0005524">
    <property type="term" value="F:ATP binding"/>
    <property type="evidence" value="ECO:0007669"/>
    <property type="project" value="UniProtKB-KW"/>
</dbReference>
<evidence type="ECO:0000256" key="2">
    <source>
        <dbReference type="ARBA" id="ARBA00022741"/>
    </source>
</evidence>
<reference evidence="5" key="1">
    <citation type="submission" date="2020-07" db="EMBL/GenBank/DDBJ databases">
        <title>Huge and variable diversity of episymbiotic CPR bacteria and DPANN archaea in groundwater ecosystems.</title>
        <authorList>
            <person name="He C.Y."/>
            <person name="Keren R."/>
            <person name="Whittaker M."/>
            <person name="Farag I.F."/>
            <person name="Doudna J."/>
            <person name="Cate J.H.D."/>
            <person name="Banfield J.F."/>
        </authorList>
    </citation>
    <scope>NUCLEOTIDE SEQUENCE</scope>
    <source>
        <strain evidence="5">NC_groundwater_973_Pr1_S-0.2um_54_13</strain>
    </source>
</reference>
<dbReference type="GO" id="GO:0016881">
    <property type="term" value="F:acid-amino acid ligase activity"/>
    <property type="evidence" value="ECO:0007669"/>
    <property type="project" value="InterPro"/>
</dbReference>
<evidence type="ECO:0000256" key="1">
    <source>
        <dbReference type="ARBA" id="ARBA00022598"/>
    </source>
</evidence>
<evidence type="ECO:0000259" key="4">
    <source>
        <dbReference type="Pfam" id="PF08245"/>
    </source>
</evidence>
<evidence type="ECO:0000313" key="6">
    <source>
        <dbReference type="Proteomes" id="UP000753196"/>
    </source>
</evidence>